<gene>
    <name evidence="7" type="ORF">EV186_109179</name>
</gene>
<feature type="transmembrane region" description="Helical" evidence="6">
    <location>
        <begin position="143"/>
        <end position="162"/>
    </location>
</feature>
<dbReference type="Proteomes" id="UP000295444">
    <property type="component" value="Unassembled WGS sequence"/>
</dbReference>
<reference evidence="7 8" key="1">
    <citation type="submission" date="2019-03" db="EMBL/GenBank/DDBJ databases">
        <title>Genomic Encyclopedia of Type Strains, Phase IV (KMG-IV): sequencing the most valuable type-strain genomes for metagenomic binning, comparative biology and taxonomic classification.</title>
        <authorList>
            <person name="Goeker M."/>
        </authorList>
    </citation>
    <scope>NUCLEOTIDE SEQUENCE [LARGE SCALE GENOMIC DNA]</scope>
    <source>
        <strain evidence="7 8">DSM 45361</strain>
    </source>
</reference>
<evidence type="ECO:0000256" key="6">
    <source>
        <dbReference type="SAM" id="Phobius"/>
    </source>
</evidence>
<keyword evidence="3 6" id="KW-0812">Transmembrane</keyword>
<dbReference type="EMBL" id="SNXZ01000009">
    <property type="protein sequence ID" value="TDP91187.1"/>
    <property type="molecule type" value="Genomic_DNA"/>
</dbReference>
<feature type="transmembrane region" description="Helical" evidence="6">
    <location>
        <begin position="72"/>
        <end position="94"/>
    </location>
</feature>
<sequence length="480" mass="50817">MVESSAGGELSRTEIAEAVSHDYSTSRTGSVPLDKRRSRYHFVALWITLAAGFTYLFLGFQYHDAGYSLGKALGAGALGGLAYVVYAVPAAYLGSSTGQTHALLARSILGRIGSALVSVLLIGVAAGWTAFAFNLLATLYDGLFSWGNVVPISVLLAVLGIANNLFGFTGIAAFARFVVAPVMVVWILFLVIKGWTEIPSTASSLPDEGALPFLAGIGVAIGSVMWGNEPDTWRYGKPRLAWPIPPMVLAVAVGLVLFVAGGWMMAELSGAGQYDFGPAFRYVVGYSLFGALWLGAVVATVLQVAINDGNYYEMVNAGQNLVGHARGWQRWHTCLVVAVIAALFAWWFPHLENGFFTVTGWSSIALPSATVVMCVDRFLLARLTKLERPVAPIPTWRQAATANWAGIVAVVVAVLFGAWGQGLLPGQESAPSAGLVPVEAWLIAGVIYAGLATAIARIPNATRLLGFARPLRGLEGDAPS</sequence>
<feature type="transmembrane region" description="Helical" evidence="6">
    <location>
        <begin position="210"/>
        <end position="228"/>
    </location>
</feature>
<dbReference type="Gene3D" id="1.10.4160.10">
    <property type="entry name" value="Hydantoin permease"/>
    <property type="match status" value="1"/>
</dbReference>
<name>A0A4R6RXD7_LABRH</name>
<dbReference type="GO" id="GO:0005886">
    <property type="term" value="C:plasma membrane"/>
    <property type="evidence" value="ECO:0007669"/>
    <property type="project" value="TreeGrafter"/>
</dbReference>
<comment type="caution">
    <text evidence="7">The sequence shown here is derived from an EMBL/GenBank/DDBJ whole genome shotgun (WGS) entry which is preliminary data.</text>
</comment>
<dbReference type="InterPro" id="IPR030191">
    <property type="entry name" value="CodB"/>
</dbReference>
<feature type="transmembrane region" description="Helical" evidence="6">
    <location>
        <begin position="174"/>
        <end position="195"/>
    </location>
</feature>
<feature type="transmembrane region" description="Helical" evidence="6">
    <location>
        <begin position="440"/>
        <end position="459"/>
    </location>
</feature>
<dbReference type="AlphaFoldDB" id="A0A4R6RXD7"/>
<evidence type="ECO:0000313" key="8">
    <source>
        <dbReference type="Proteomes" id="UP000295444"/>
    </source>
</evidence>
<dbReference type="PANTHER" id="PTHR30569:SF0">
    <property type="entry name" value="CYTOSINE PERMEASE"/>
    <property type="match status" value="1"/>
</dbReference>
<feature type="transmembrane region" description="Helical" evidence="6">
    <location>
        <begin position="240"/>
        <end position="263"/>
    </location>
</feature>
<keyword evidence="5 6" id="KW-0472">Membrane</keyword>
<feature type="transmembrane region" description="Helical" evidence="6">
    <location>
        <begin position="360"/>
        <end position="380"/>
    </location>
</feature>
<evidence type="ECO:0000256" key="4">
    <source>
        <dbReference type="ARBA" id="ARBA00022989"/>
    </source>
</evidence>
<comment type="similarity">
    <text evidence="2">Belongs to the purine-cytosine permease (2.A.39) family.</text>
</comment>
<feature type="transmembrane region" description="Helical" evidence="6">
    <location>
        <begin position="115"/>
        <end position="137"/>
    </location>
</feature>
<dbReference type="Pfam" id="PF02133">
    <property type="entry name" value="Transp_cyt_pur"/>
    <property type="match status" value="1"/>
</dbReference>
<feature type="transmembrane region" description="Helical" evidence="6">
    <location>
        <begin position="40"/>
        <end position="60"/>
    </location>
</feature>
<keyword evidence="8" id="KW-1185">Reference proteome</keyword>
<accession>A0A4R6RXD7</accession>
<organism evidence="7 8">
    <name type="scientific">Labedaea rhizosphaerae</name>
    <dbReference type="NCBI Taxonomy" id="598644"/>
    <lineage>
        <taxon>Bacteria</taxon>
        <taxon>Bacillati</taxon>
        <taxon>Actinomycetota</taxon>
        <taxon>Actinomycetes</taxon>
        <taxon>Pseudonocardiales</taxon>
        <taxon>Pseudonocardiaceae</taxon>
        <taxon>Labedaea</taxon>
    </lineage>
</organism>
<proteinExistence type="inferred from homology"/>
<feature type="transmembrane region" description="Helical" evidence="6">
    <location>
        <begin position="327"/>
        <end position="348"/>
    </location>
</feature>
<evidence type="ECO:0000256" key="2">
    <source>
        <dbReference type="ARBA" id="ARBA00008974"/>
    </source>
</evidence>
<feature type="transmembrane region" description="Helical" evidence="6">
    <location>
        <begin position="401"/>
        <end position="420"/>
    </location>
</feature>
<evidence type="ECO:0000256" key="3">
    <source>
        <dbReference type="ARBA" id="ARBA00022692"/>
    </source>
</evidence>
<dbReference type="GO" id="GO:0015209">
    <property type="term" value="F:cytosine transmembrane transporter activity"/>
    <property type="evidence" value="ECO:0007669"/>
    <property type="project" value="InterPro"/>
</dbReference>
<comment type="subcellular location">
    <subcellularLocation>
        <location evidence="1">Membrane</location>
        <topology evidence="1">Multi-pass membrane protein</topology>
    </subcellularLocation>
</comment>
<evidence type="ECO:0000256" key="1">
    <source>
        <dbReference type="ARBA" id="ARBA00004141"/>
    </source>
</evidence>
<evidence type="ECO:0000256" key="5">
    <source>
        <dbReference type="ARBA" id="ARBA00023136"/>
    </source>
</evidence>
<evidence type="ECO:0000313" key="7">
    <source>
        <dbReference type="EMBL" id="TDP91187.1"/>
    </source>
</evidence>
<feature type="transmembrane region" description="Helical" evidence="6">
    <location>
        <begin position="283"/>
        <end position="306"/>
    </location>
</feature>
<dbReference type="RefSeq" id="WP_166659488.1">
    <property type="nucleotide sequence ID" value="NZ_SNXZ01000009.1"/>
</dbReference>
<dbReference type="InterPro" id="IPR001248">
    <property type="entry name" value="Pur-cyt_permease"/>
</dbReference>
<dbReference type="PANTHER" id="PTHR30569">
    <property type="entry name" value="CYTOSINE TRANSPORTER CODB"/>
    <property type="match status" value="1"/>
</dbReference>
<keyword evidence="4 6" id="KW-1133">Transmembrane helix</keyword>
<protein>
    <submittedName>
        <fullName evidence="7">Purine-cytosine permease-like protein</fullName>
    </submittedName>
</protein>